<evidence type="ECO:0000259" key="7">
    <source>
        <dbReference type="PROSITE" id="PS51294"/>
    </source>
</evidence>
<name>A0A8R7P730_TRIUA</name>
<dbReference type="Pfam" id="PF00249">
    <property type="entry name" value="Myb_DNA-binding"/>
    <property type="match status" value="1"/>
</dbReference>
<dbReference type="PROSITE" id="PS51294">
    <property type="entry name" value="HTH_MYB"/>
    <property type="match status" value="1"/>
</dbReference>
<reference evidence="8" key="3">
    <citation type="submission" date="2022-06" db="UniProtKB">
        <authorList>
            <consortium name="EnsemblPlants"/>
        </authorList>
    </citation>
    <scope>IDENTIFICATION</scope>
</reference>
<dbReference type="Gramene" id="TuG1812G0100004505.01.T01">
    <property type="protein sequence ID" value="TuG1812G0100004505.01.T01"/>
    <property type="gene ID" value="TuG1812G0100004505.01"/>
</dbReference>
<dbReference type="PANTHER" id="PTHR31442:SF19">
    <property type="entry name" value="OS01G0844900 PROTEIN"/>
    <property type="match status" value="1"/>
</dbReference>
<dbReference type="InterPro" id="IPR001005">
    <property type="entry name" value="SANT/Myb"/>
</dbReference>
<dbReference type="GO" id="GO:0003700">
    <property type="term" value="F:DNA-binding transcription factor activity"/>
    <property type="evidence" value="ECO:0007669"/>
    <property type="project" value="InterPro"/>
</dbReference>
<dbReference type="InterPro" id="IPR044841">
    <property type="entry name" value="LUX/BOA-like"/>
</dbReference>
<organism evidence="8 9">
    <name type="scientific">Triticum urartu</name>
    <name type="common">Red wild einkorn</name>
    <name type="synonym">Crithodium urartu</name>
    <dbReference type="NCBI Taxonomy" id="4572"/>
    <lineage>
        <taxon>Eukaryota</taxon>
        <taxon>Viridiplantae</taxon>
        <taxon>Streptophyta</taxon>
        <taxon>Embryophyta</taxon>
        <taxon>Tracheophyta</taxon>
        <taxon>Spermatophyta</taxon>
        <taxon>Magnoliopsida</taxon>
        <taxon>Liliopsida</taxon>
        <taxon>Poales</taxon>
        <taxon>Poaceae</taxon>
        <taxon>BOP clade</taxon>
        <taxon>Pooideae</taxon>
        <taxon>Triticodae</taxon>
        <taxon>Triticeae</taxon>
        <taxon>Triticinae</taxon>
        <taxon>Triticum</taxon>
    </lineage>
</organism>
<keyword evidence="2" id="KW-0805">Transcription regulation</keyword>
<evidence type="ECO:0000256" key="6">
    <source>
        <dbReference type="SAM" id="MobiDB-lite"/>
    </source>
</evidence>
<feature type="compositionally biased region" description="Polar residues" evidence="6">
    <location>
        <begin position="68"/>
        <end position="78"/>
    </location>
</feature>
<dbReference type="GO" id="GO:0003677">
    <property type="term" value="F:DNA binding"/>
    <property type="evidence" value="ECO:0007669"/>
    <property type="project" value="UniProtKB-KW"/>
</dbReference>
<dbReference type="EnsemblPlants" id="TuG1812G0100004505.01.T01">
    <property type="protein sequence ID" value="TuG1812G0100004505.01.T01"/>
    <property type="gene ID" value="TuG1812G0100004505.01"/>
</dbReference>
<keyword evidence="5" id="KW-0539">Nucleus</keyword>
<dbReference type="AlphaFoldDB" id="A0A8R7P730"/>
<reference evidence="8" key="2">
    <citation type="submission" date="2018-03" db="EMBL/GenBank/DDBJ databases">
        <title>The Triticum urartu genome reveals the dynamic nature of wheat genome evolution.</title>
        <authorList>
            <person name="Ling H."/>
            <person name="Ma B."/>
            <person name="Shi X."/>
            <person name="Liu H."/>
            <person name="Dong L."/>
            <person name="Sun H."/>
            <person name="Cao Y."/>
            <person name="Gao Q."/>
            <person name="Zheng S."/>
            <person name="Li Y."/>
            <person name="Yu Y."/>
            <person name="Du H."/>
            <person name="Qi M."/>
            <person name="Li Y."/>
            <person name="Yu H."/>
            <person name="Cui Y."/>
            <person name="Wang N."/>
            <person name="Chen C."/>
            <person name="Wu H."/>
            <person name="Zhao Y."/>
            <person name="Zhang J."/>
            <person name="Li Y."/>
            <person name="Zhou W."/>
            <person name="Zhang B."/>
            <person name="Hu W."/>
            <person name="Eijk M."/>
            <person name="Tang J."/>
            <person name="Witsenboer H."/>
            <person name="Zhao S."/>
            <person name="Li Z."/>
            <person name="Zhang A."/>
            <person name="Wang D."/>
            <person name="Liang C."/>
        </authorList>
    </citation>
    <scope>NUCLEOTIDE SEQUENCE [LARGE SCALE GENOMIC DNA]</scope>
    <source>
        <strain evidence="8">cv. G1812</strain>
    </source>
</reference>
<evidence type="ECO:0000256" key="4">
    <source>
        <dbReference type="ARBA" id="ARBA00023163"/>
    </source>
</evidence>
<dbReference type="FunFam" id="1.10.10.60:FF:000007">
    <property type="entry name" value="Two-component response regulator"/>
    <property type="match status" value="1"/>
</dbReference>
<dbReference type="SUPFAM" id="SSF46689">
    <property type="entry name" value="Homeodomain-like"/>
    <property type="match status" value="1"/>
</dbReference>
<protein>
    <recommendedName>
        <fullName evidence="7">HTH myb-type domain-containing protein</fullName>
    </recommendedName>
</protein>
<dbReference type="InterPro" id="IPR009057">
    <property type="entry name" value="Homeodomain-like_sf"/>
</dbReference>
<feature type="region of interest" description="Disordered" evidence="6">
    <location>
        <begin position="45"/>
        <end position="78"/>
    </location>
</feature>
<dbReference type="Proteomes" id="UP000015106">
    <property type="component" value="Chromosome 1"/>
</dbReference>
<evidence type="ECO:0000256" key="2">
    <source>
        <dbReference type="ARBA" id="ARBA00023015"/>
    </source>
</evidence>
<feature type="domain" description="HTH myb-type" evidence="7">
    <location>
        <begin position="1"/>
        <end position="53"/>
    </location>
</feature>
<keyword evidence="9" id="KW-1185">Reference proteome</keyword>
<evidence type="ECO:0000256" key="3">
    <source>
        <dbReference type="ARBA" id="ARBA00023125"/>
    </source>
</evidence>
<dbReference type="InterPro" id="IPR017930">
    <property type="entry name" value="Myb_dom"/>
</dbReference>
<proteinExistence type="predicted"/>
<evidence type="ECO:0000256" key="1">
    <source>
        <dbReference type="ARBA" id="ARBA00004123"/>
    </source>
</evidence>
<dbReference type="InterPro" id="IPR006447">
    <property type="entry name" value="Myb_dom_plants"/>
</dbReference>
<sequence length="78" mass="8911">VWTDELHKKFVEAHDKLLPGDAVPKKILKLMNDSTLTRENIASHLQKHRMNIDPLRRGNPKTKHQKLTPPQASLSSPN</sequence>
<comment type="subcellular location">
    <subcellularLocation>
        <location evidence="1">Nucleus</location>
    </subcellularLocation>
</comment>
<dbReference type="NCBIfam" id="TIGR01557">
    <property type="entry name" value="myb_SHAQKYF"/>
    <property type="match status" value="1"/>
</dbReference>
<keyword evidence="3" id="KW-0238">DNA-binding</keyword>
<dbReference type="GO" id="GO:0005634">
    <property type="term" value="C:nucleus"/>
    <property type="evidence" value="ECO:0007669"/>
    <property type="project" value="UniProtKB-SubCell"/>
</dbReference>
<dbReference type="PANTHER" id="PTHR31442">
    <property type="entry name" value="HOMEODOMAIN-LIKE SUPERFAMILY PROTEIN-RELATED"/>
    <property type="match status" value="1"/>
</dbReference>
<evidence type="ECO:0000313" key="9">
    <source>
        <dbReference type="Proteomes" id="UP000015106"/>
    </source>
</evidence>
<reference evidence="9" key="1">
    <citation type="journal article" date="2013" name="Nature">
        <title>Draft genome of the wheat A-genome progenitor Triticum urartu.</title>
        <authorList>
            <person name="Ling H.Q."/>
            <person name="Zhao S."/>
            <person name="Liu D."/>
            <person name="Wang J."/>
            <person name="Sun H."/>
            <person name="Zhang C."/>
            <person name="Fan H."/>
            <person name="Li D."/>
            <person name="Dong L."/>
            <person name="Tao Y."/>
            <person name="Gao C."/>
            <person name="Wu H."/>
            <person name="Li Y."/>
            <person name="Cui Y."/>
            <person name="Guo X."/>
            <person name="Zheng S."/>
            <person name="Wang B."/>
            <person name="Yu K."/>
            <person name="Liang Q."/>
            <person name="Yang W."/>
            <person name="Lou X."/>
            <person name="Chen J."/>
            <person name="Feng M."/>
            <person name="Jian J."/>
            <person name="Zhang X."/>
            <person name="Luo G."/>
            <person name="Jiang Y."/>
            <person name="Liu J."/>
            <person name="Wang Z."/>
            <person name="Sha Y."/>
            <person name="Zhang B."/>
            <person name="Wu H."/>
            <person name="Tang D."/>
            <person name="Shen Q."/>
            <person name="Xue P."/>
            <person name="Zou S."/>
            <person name="Wang X."/>
            <person name="Liu X."/>
            <person name="Wang F."/>
            <person name="Yang Y."/>
            <person name="An X."/>
            <person name="Dong Z."/>
            <person name="Zhang K."/>
            <person name="Zhang X."/>
            <person name="Luo M.C."/>
            <person name="Dvorak J."/>
            <person name="Tong Y."/>
            <person name="Wang J."/>
            <person name="Yang H."/>
            <person name="Li Z."/>
            <person name="Wang D."/>
            <person name="Zhang A."/>
            <person name="Wang J."/>
        </authorList>
    </citation>
    <scope>NUCLEOTIDE SEQUENCE</scope>
    <source>
        <strain evidence="9">cv. G1812</strain>
    </source>
</reference>
<dbReference type="Gene3D" id="1.10.10.60">
    <property type="entry name" value="Homeodomain-like"/>
    <property type="match status" value="1"/>
</dbReference>
<evidence type="ECO:0000256" key="5">
    <source>
        <dbReference type="ARBA" id="ARBA00023242"/>
    </source>
</evidence>
<accession>A0A8R7P730</accession>
<keyword evidence="4" id="KW-0804">Transcription</keyword>
<evidence type="ECO:0000313" key="8">
    <source>
        <dbReference type="EnsemblPlants" id="TuG1812G0100004505.01.T01"/>
    </source>
</evidence>